<comment type="subcellular location">
    <subcellularLocation>
        <location evidence="1">Secreted</location>
        <location evidence="1">Cell wall</location>
        <topology evidence="1">Peptidoglycan-anchor</topology>
    </subcellularLocation>
</comment>
<dbReference type="RefSeq" id="WP_244754581.1">
    <property type="nucleotide sequence ID" value="NZ_CP095074.1"/>
</dbReference>
<feature type="compositionally biased region" description="Polar residues" evidence="6">
    <location>
        <begin position="180"/>
        <end position="193"/>
    </location>
</feature>
<dbReference type="Gene3D" id="3.90.780.10">
    <property type="entry name" value="5'-Nucleotidase, C-terminal domain"/>
    <property type="match status" value="1"/>
</dbReference>
<dbReference type="NCBIfam" id="TIGR01167">
    <property type="entry name" value="LPXTG_anchor"/>
    <property type="match status" value="1"/>
</dbReference>
<feature type="region of interest" description="Disordered" evidence="6">
    <location>
        <begin position="180"/>
        <end position="223"/>
    </location>
</feature>
<keyword evidence="10" id="KW-1185">Reference proteome</keyword>
<evidence type="ECO:0000256" key="5">
    <source>
        <dbReference type="ARBA" id="ARBA00023088"/>
    </source>
</evidence>
<keyword evidence="7" id="KW-0812">Transmembrane</keyword>
<protein>
    <submittedName>
        <fullName evidence="9">5'-nucleotidase C-terminal domain-containing protein</fullName>
    </submittedName>
</protein>
<keyword evidence="2" id="KW-0134">Cell wall</keyword>
<keyword evidence="3" id="KW-0964">Secreted</keyword>
<dbReference type="InterPro" id="IPR006179">
    <property type="entry name" value="5_nucleotidase/apyrase"/>
</dbReference>
<feature type="transmembrane region" description="Helical" evidence="7">
    <location>
        <begin position="232"/>
        <end position="253"/>
    </location>
</feature>
<evidence type="ECO:0000313" key="9">
    <source>
        <dbReference type="EMBL" id="UOQ94738.1"/>
    </source>
</evidence>
<evidence type="ECO:0000256" key="1">
    <source>
        <dbReference type="ARBA" id="ARBA00004168"/>
    </source>
</evidence>
<sequence length="260" mass="28729">MSAGQFNQIEPNSTEEQPLINTNFRAYKFDVIDGVTYQIDVTNSRRYNGDGEIINKDAHRIVNLQYKGEPVDENQEFLVATNNYRAGGGGDFPNLDGSQIVLSPQAENRQIIIDYIKEKGKIDPSVDNNWSIASVEGDAKVVFRSSPDGRAFIDTKEAITYVGESTDGFAKYKIDLSRTSNGKASRDNSTVDGVNSGKEDLSPKKQNENSSNDSGLQTKDSGHKLPETSTNIFNYLLVGLILMAAGFLILIYLRKREASK</sequence>
<feature type="compositionally biased region" description="Polar residues" evidence="6">
    <location>
        <begin position="208"/>
        <end position="219"/>
    </location>
</feature>
<evidence type="ECO:0000313" key="10">
    <source>
        <dbReference type="Proteomes" id="UP000831880"/>
    </source>
</evidence>
<dbReference type="Pfam" id="PF02872">
    <property type="entry name" value="5_nucleotid_C"/>
    <property type="match status" value="1"/>
</dbReference>
<dbReference type="InterPro" id="IPR036907">
    <property type="entry name" value="5'-Nucleotdase_C_sf"/>
</dbReference>
<dbReference type="Proteomes" id="UP000831880">
    <property type="component" value="Chromosome"/>
</dbReference>
<organism evidence="9 10">
    <name type="scientific">Halobacillus shinanisalinarum</name>
    <dbReference type="NCBI Taxonomy" id="2932258"/>
    <lineage>
        <taxon>Bacteria</taxon>
        <taxon>Bacillati</taxon>
        <taxon>Bacillota</taxon>
        <taxon>Bacilli</taxon>
        <taxon>Bacillales</taxon>
        <taxon>Bacillaceae</taxon>
        <taxon>Halobacillus</taxon>
    </lineage>
</organism>
<accession>A0ABY4H2Q1</accession>
<feature type="compositionally biased region" description="Basic and acidic residues" evidence="6">
    <location>
        <begin position="197"/>
        <end position="207"/>
    </location>
</feature>
<keyword evidence="4" id="KW-0732">Signal</keyword>
<dbReference type="EMBL" id="CP095074">
    <property type="protein sequence ID" value="UOQ94738.1"/>
    <property type="molecule type" value="Genomic_DNA"/>
</dbReference>
<keyword evidence="5" id="KW-0572">Peptidoglycan-anchor</keyword>
<keyword evidence="7" id="KW-1133">Transmembrane helix</keyword>
<dbReference type="PROSITE" id="PS50847">
    <property type="entry name" value="GRAM_POS_ANCHORING"/>
    <property type="match status" value="1"/>
</dbReference>
<feature type="domain" description="Gram-positive cocci surface proteins LPxTG" evidence="8">
    <location>
        <begin position="225"/>
        <end position="260"/>
    </location>
</feature>
<gene>
    <name evidence="9" type="ORF">MUO14_07295</name>
</gene>
<keyword evidence="7" id="KW-0472">Membrane</keyword>
<proteinExistence type="predicted"/>
<reference evidence="9 10" key="1">
    <citation type="submission" date="2022-04" db="EMBL/GenBank/DDBJ databases">
        <title>Halobacillus sp. isolated from saltern.</title>
        <authorList>
            <person name="Won M."/>
            <person name="Lee C.-M."/>
            <person name="Woen H.-Y."/>
            <person name="Kwon S.-W."/>
        </authorList>
    </citation>
    <scope>NUCLEOTIDE SEQUENCE [LARGE SCALE GENOMIC DNA]</scope>
    <source>
        <strain evidence="9 10">SSTM10-2</strain>
    </source>
</reference>
<evidence type="ECO:0000256" key="4">
    <source>
        <dbReference type="ARBA" id="ARBA00022729"/>
    </source>
</evidence>
<dbReference type="Pfam" id="PF00746">
    <property type="entry name" value="Gram_pos_anchor"/>
    <property type="match status" value="1"/>
</dbReference>
<dbReference type="InterPro" id="IPR019931">
    <property type="entry name" value="LPXTG_anchor"/>
</dbReference>
<dbReference type="InterPro" id="IPR008334">
    <property type="entry name" value="5'-Nucleotdase_C"/>
</dbReference>
<dbReference type="PANTHER" id="PTHR11575">
    <property type="entry name" value="5'-NUCLEOTIDASE-RELATED"/>
    <property type="match status" value="1"/>
</dbReference>
<dbReference type="SUPFAM" id="SSF55816">
    <property type="entry name" value="5'-nucleotidase (syn. UDP-sugar hydrolase), C-terminal domain"/>
    <property type="match status" value="1"/>
</dbReference>
<evidence type="ECO:0000256" key="7">
    <source>
        <dbReference type="SAM" id="Phobius"/>
    </source>
</evidence>
<name>A0ABY4H2Q1_9BACI</name>
<evidence type="ECO:0000259" key="8">
    <source>
        <dbReference type="PROSITE" id="PS50847"/>
    </source>
</evidence>
<evidence type="ECO:0000256" key="3">
    <source>
        <dbReference type="ARBA" id="ARBA00022525"/>
    </source>
</evidence>
<dbReference type="PANTHER" id="PTHR11575:SF6">
    <property type="entry name" value="2',3'-CYCLIC-NUCLEOTIDE 2'-PHOSPHODIESTERASE_3'-NUCLEOTIDASE"/>
    <property type="match status" value="1"/>
</dbReference>
<evidence type="ECO:0000256" key="6">
    <source>
        <dbReference type="SAM" id="MobiDB-lite"/>
    </source>
</evidence>
<evidence type="ECO:0000256" key="2">
    <source>
        <dbReference type="ARBA" id="ARBA00022512"/>
    </source>
</evidence>